<dbReference type="HOGENOM" id="CLU_1698044_0_0_1"/>
<evidence type="ECO:0000313" key="2">
    <source>
        <dbReference type="Proteomes" id="UP000032180"/>
    </source>
</evidence>
<proteinExistence type="predicted"/>
<sequence length="155" mass="17645">MPLNISFRQAILGLRLIEWNDLIIRQANITPSNKKDYFVWSLYKNGEFLVKSMYIVTMNSNKIPMGVKASTKDIVILTKNNLAKRKCGETNIVVSVMLKRQFNISSSSVMLLISFGDACLNFQYLPPYNATNIFGYHHVFQLAPLLVYDTTIEGT</sequence>
<reference evidence="1 2" key="1">
    <citation type="submission" date="2012-08" db="EMBL/GenBank/DDBJ databases">
        <title>Oryza genome evolution.</title>
        <authorList>
            <person name="Wing R.A."/>
        </authorList>
    </citation>
    <scope>NUCLEOTIDE SEQUENCE</scope>
</reference>
<dbReference type="Gramene" id="LPERR01G16290.1">
    <property type="protein sequence ID" value="LPERR01G16290.1"/>
    <property type="gene ID" value="LPERR01G16290"/>
</dbReference>
<organism evidence="1 2">
    <name type="scientific">Leersia perrieri</name>
    <dbReference type="NCBI Taxonomy" id="77586"/>
    <lineage>
        <taxon>Eukaryota</taxon>
        <taxon>Viridiplantae</taxon>
        <taxon>Streptophyta</taxon>
        <taxon>Embryophyta</taxon>
        <taxon>Tracheophyta</taxon>
        <taxon>Spermatophyta</taxon>
        <taxon>Magnoliopsida</taxon>
        <taxon>Liliopsida</taxon>
        <taxon>Poales</taxon>
        <taxon>Poaceae</taxon>
        <taxon>BOP clade</taxon>
        <taxon>Oryzoideae</taxon>
        <taxon>Oryzeae</taxon>
        <taxon>Oryzinae</taxon>
        <taxon>Leersia</taxon>
    </lineage>
</organism>
<evidence type="ECO:0008006" key="3">
    <source>
        <dbReference type="Google" id="ProtNLM"/>
    </source>
</evidence>
<reference evidence="1" key="3">
    <citation type="submission" date="2015-04" db="UniProtKB">
        <authorList>
            <consortium name="EnsemblPlants"/>
        </authorList>
    </citation>
    <scope>IDENTIFICATION</scope>
</reference>
<evidence type="ECO:0000313" key="1">
    <source>
        <dbReference type="EnsemblPlants" id="LPERR01G16290.1"/>
    </source>
</evidence>
<name>A0A0D9V1T4_9ORYZ</name>
<dbReference type="Proteomes" id="UP000032180">
    <property type="component" value="Chromosome 1"/>
</dbReference>
<keyword evidence="2" id="KW-1185">Reference proteome</keyword>
<accession>A0A0D9V1T4</accession>
<dbReference type="STRING" id="77586.A0A0D9V1T4"/>
<protein>
    <recommendedName>
        <fullName evidence="3">Reverse transcriptase zinc-binding domain-containing protein</fullName>
    </recommendedName>
</protein>
<reference evidence="2" key="2">
    <citation type="submission" date="2013-12" db="EMBL/GenBank/DDBJ databases">
        <authorList>
            <person name="Yu Y."/>
            <person name="Lee S."/>
            <person name="de Baynast K."/>
            <person name="Wissotski M."/>
            <person name="Liu L."/>
            <person name="Talag J."/>
            <person name="Goicoechea J."/>
            <person name="Angelova A."/>
            <person name="Jetty R."/>
            <person name="Kudrna D."/>
            <person name="Golser W."/>
            <person name="Rivera L."/>
            <person name="Zhang J."/>
            <person name="Wing R."/>
        </authorList>
    </citation>
    <scope>NUCLEOTIDE SEQUENCE</scope>
</reference>
<dbReference type="AlphaFoldDB" id="A0A0D9V1T4"/>
<dbReference type="eggNOG" id="ENOG502R4U4">
    <property type="taxonomic scope" value="Eukaryota"/>
</dbReference>
<dbReference type="EnsemblPlants" id="LPERR01G16290.1">
    <property type="protein sequence ID" value="LPERR01G16290.1"/>
    <property type="gene ID" value="LPERR01G16290"/>
</dbReference>